<protein>
    <submittedName>
        <fullName evidence="1">Uncharacterized protein</fullName>
    </submittedName>
</protein>
<organism evidence="1 2">
    <name type="scientific">Pseudomonas putida</name>
    <name type="common">Arthrobacter siderocapsulatus</name>
    <dbReference type="NCBI Taxonomy" id="303"/>
    <lineage>
        <taxon>Bacteria</taxon>
        <taxon>Pseudomonadati</taxon>
        <taxon>Pseudomonadota</taxon>
        <taxon>Gammaproteobacteria</taxon>
        <taxon>Pseudomonadales</taxon>
        <taxon>Pseudomonadaceae</taxon>
        <taxon>Pseudomonas</taxon>
    </lineage>
</organism>
<gene>
    <name evidence="1" type="ORF">HB13667_12030</name>
</gene>
<name>A0A0P7DA61_PSEPU</name>
<comment type="caution">
    <text evidence="1">The sequence shown here is derived from an EMBL/GenBank/DDBJ whole genome shotgun (WGS) entry which is preliminary data.</text>
</comment>
<evidence type="ECO:0000313" key="1">
    <source>
        <dbReference type="EMBL" id="KPM65322.1"/>
    </source>
</evidence>
<dbReference type="EMBL" id="LKKS01000070">
    <property type="protein sequence ID" value="KPM65322.1"/>
    <property type="molecule type" value="Genomic_DNA"/>
</dbReference>
<dbReference type="AlphaFoldDB" id="A0A0P7DA61"/>
<dbReference type="InterPro" id="IPR036661">
    <property type="entry name" value="Luciferase-like_sf"/>
</dbReference>
<proteinExistence type="predicted"/>
<dbReference type="GO" id="GO:0016705">
    <property type="term" value="F:oxidoreductase activity, acting on paired donors, with incorporation or reduction of molecular oxygen"/>
    <property type="evidence" value="ECO:0007669"/>
    <property type="project" value="InterPro"/>
</dbReference>
<dbReference type="Gene3D" id="3.20.20.30">
    <property type="entry name" value="Luciferase-like domain"/>
    <property type="match status" value="1"/>
</dbReference>
<sequence>MPPRCSRYDPEIGQQLVAGLTQQNPEWIGSNLDGCLAHPGTPDDHRHRVATWRTVAGNKPYSSFIRLDLADNPDEPLQRWRFGFRGGRKALAAELRVLRTGAGLIDQCRRVQPGQCRRRGAGWCGDQPGPGLCGRADGRWRAGGHRLLLVWLGGRSKAAGKTAADAA</sequence>
<evidence type="ECO:0000313" key="2">
    <source>
        <dbReference type="Proteomes" id="UP000050437"/>
    </source>
</evidence>
<reference evidence="1 2" key="1">
    <citation type="submission" date="2015-10" db="EMBL/GenBank/DDBJ databases">
        <title>Pseudomonas putida clinical strains.</title>
        <authorList>
            <person name="Molina L."/>
            <person name="Udaondo Z."/>
        </authorList>
    </citation>
    <scope>NUCLEOTIDE SEQUENCE [LARGE SCALE GENOMIC DNA]</scope>
    <source>
        <strain evidence="1 2">HB13667</strain>
    </source>
</reference>
<accession>A0A0P7DA61</accession>
<dbReference type="RefSeq" id="WP_052329209.1">
    <property type="nucleotide sequence ID" value="NZ_LKKS01000070.1"/>
</dbReference>
<dbReference type="Proteomes" id="UP000050437">
    <property type="component" value="Unassembled WGS sequence"/>
</dbReference>